<evidence type="ECO:0000313" key="1">
    <source>
        <dbReference type="EMBL" id="MFD1051748.1"/>
    </source>
</evidence>
<reference evidence="2" key="1">
    <citation type="journal article" date="2019" name="Int. J. Syst. Evol. Microbiol.">
        <title>The Global Catalogue of Microorganisms (GCM) 10K type strain sequencing project: providing services to taxonomists for standard genome sequencing and annotation.</title>
        <authorList>
            <consortium name="The Broad Institute Genomics Platform"/>
            <consortium name="The Broad Institute Genome Sequencing Center for Infectious Disease"/>
            <person name="Wu L."/>
            <person name="Ma J."/>
        </authorList>
    </citation>
    <scope>NUCLEOTIDE SEQUENCE [LARGE SCALE GENOMIC DNA]</scope>
    <source>
        <strain evidence="2">JCM 31486</strain>
    </source>
</reference>
<proteinExistence type="predicted"/>
<protein>
    <recommendedName>
        <fullName evidence="3">Right-handed parallel beta-helix repeat-containing protein</fullName>
    </recommendedName>
</protein>
<organism evidence="1 2">
    <name type="scientific">Kibdelosporangium lantanae</name>
    <dbReference type="NCBI Taxonomy" id="1497396"/>
    <lineage>
        <taxon>Bacteria</taxon>
        <taxon>Bacillati</taxon>
        <taxon>Actinomycetota</taxon>
        <taxon>Actinomycetes</taxon>
        <taxon>Pseudonocardiales</taxon>
        <taxon>Pseudonocardiaceae</taxon>
        <taxon>Kibdelosporangium</taxon>
    </lineage>
</organism>
<keyword evidence="2" id="KW-1185">Reference proteome</keyword>
<gene>
    <name evidence="1" type="ORF">ACFQ1S_42420</name>
</gene>
<accession>A0ABW3MNP5</accession>
<name>A0ABW3MNP5_9PSEU</name>
<sequence>DGVVRLLGARIGGRLDCTGARLSNDDGPALVLDGVRVEENVFLGSLVATGSGAGGTVSLGNATFGSLDCVGARMYNGSGPALNAADLTVAGNVFLDRLDAVSDGENVTLNFAGTVVKGQFEFSPARVEHRAHRSQRLWLDGLTYNGLPVGVSPSGWVRLISEATPTYTPQPYQQLAAAHRALGHDREARYVLIGQRRDQIR</sequence>
<evidence type="ECO:0000313" key="2">
    <source>
        <dbReference type="Proteomes" id="UP001597045"/>
    </source>
</evidence>
<dbReference type="EMBL" id="JBHTIS010003837">
    <property type="protein sequence ID" value="MFD1051748.1"/>
    <property type="molecule type" value="Genomic_DNA"/>
</dbReference>
<comment type="caution">
    <text evidence="1">The sequence shown here is derived from an EMBL/GenBank/DDBJ whole genome shotgun (WGS) entry which is preliminary data.</text>
</comment>
<feature type="non-terminal residue" evidence="1">
    <location>
        <position position="201"/>
    </location>
</feature>
<feature type="non-terminal residue" evidence="1">
    <location>
        <position position="1"/>
    </location>
</feature>
<dbReference type="Proteomes" id="UP001597045">
    <property type="component" value="Unassembled WGS sequence"/>
</dbReference>
<evidence type="ECO:0008006" key="3">
    <source>
        <dbReference type="Google" id="ProtNLM"/>
    </source>
</evidence>